<evidence type="ECO:0008006" key="4">
    <source>
        <dbReference type="Google" id="ProtNLM"/>
    </source>
</evidence>
<feature type="non-terminal residue" evidence="2">
    <location>
        <position position="202"/>
    </location>
</feature>
<reference evidence="2" key="1">
    <citation type="submission" date="2023-06" db="EMBL/GenBank/DDBJ databases">
        <title>Uncultivated large filamentous bacteria from sulfidic sediments reveal new species and different genomic features in energy metabolism and defense.</title>
        <authorList>
            <person name="Fonseca A."/>
        </authorList>
    </citation>
    <scope>NUCLEOTIDE SEQUENCE</scope>
    <source>
        <strain evidence="2">HSG4</strain>
    </source>
</reference>
<sequence length="202" mass="21775">MRNNTQSGAALIALLAIFMLSATGILLYRLNNRTYFMLENQAQTARALAQAKEALIGYAASYSDKHSGRYGFLPCPDSEVSSLPEGADQGNDCGIRYESHLGRLPWLTLGIEPLRDGAGECLWYAVSGSYKNASSARTEMLNEDTNGLFEVYGMDGTSLLTGSSPQNRAVAVIIAPGKIIPNQNRKLDEGVDICGGNYTPTN</sequence>
<keyword evidence="1" id="KW-0472">Membrane</keyword>
<organism evidence="2 3">
    <name type="scientific">Candidatus Marithioploca araucensis</name>
    <dbReference type="NCBI Taxonomy" id="70273"/>
    <lineage>
        <taxon>Bacteria</taxon>
        <taxon>Pseudomonadati</taxon>
        <taxon>Pseudomonadota</taxon>
        <taxon>Gammaproteobacteria</taxon>
        <taxon>Thiotrichales</taxon>
        <taxon>Thiotrichaceae</taxon>
        <taxon>Candidatus Marithioploca</taxon>
    </lineage>
</organism>
<comment type="caution">
    <text evidence="2">The sequence shown here is derived from an EMBL/GenBank/DDBJ whole genome shotgun (WGS) entry which is preliminary data.</text>
</comment>
<dbReference type="Proteomes" id="UP001171945">
    <property type="component" value="Unassembled WGS sequence"/>
</dbReference>
<keyword evidence="1" id="KW-1133">Transmembrane helix</keyword>
<feature type="transmembrane region" description="Helical" evidence="1">
    <location>
        <begin position="6"/>
        <end position="28"/>
    </location>
</feature>
<evidence type="ECO:0000313" key="2">
    <source>
        <dbReference type="EMBL" id="MDM8563776.1"/>
    </source>
</evidence>
<evidence type="ECO:0000256" key="1">
    <source>
        <dbReference type="SAM" id="Phobius"/>
    </source>
</evidence>
<keyword evidence="3" id="KW-1185">Reference proteome</keyword>
<evidence type="ECO:0000313" key="3">
    <source>
        <dbReference type="Proteomes" id="UP001171945"/>
    </source>
</evidence>
<keyword evidence="1" id="KW-0812">Transmembrane</keyword>
<name>A0ABT7VW43_9GAMM</name>
<protein>
    <recommendedName>
        <fullName evidence="4">Type 4 fimbrial biogenesis protein PilX N-terminal domain-containing protein</fullName>
    </recommendedName>
</protein>
<dbReference type="EMBL" id="JAUCGM010000865">
    <property type="protein sequence ID" value="MDM8563776.1"/>
    <property type="molecule type" value="Genomic_DNA"/>
</dbReference>
<gene>
    <name evidence="2" type="ORF">QUF54_10530</name>
</gene>
<accession>A0ABT7VW43</accession>
<proteinExistence type="predicted"/>